<evidence type="ECO:0000256" key="2">
    <source>
        <dbReference type="ARBA" id="ARBA00023065"/>
    </source>
</evidence>
<sequence>MHPAWLFILASIIAVFGILSAYKKLIRSIQEHIDLGHWSQDILQKVNTRYFINLAIVEAVPIVLLVIGLAQIEAYTISSSTRIVGVLVVLAVLVFGIVNIVVTTSDLTKGENVTDSHRASIKVLPLIGIGTISSIPIISIVGLFLLDLA</sequence>
<protein>
    <submittedName>
        <fullName evidence="4">Uncharacterized protein</fullName>
    </submittedName>
</protein>
<comment type="caution">
    <text evidence="4">The sequence shown here is derived from an EMBL/GenBank/DDBJ whole genome shotgun (WGS) entry which is preliminary data.</text>
</comment>
<keyword evidence="5" id="KW-1185">Reference proteome</keyword>
<proteinExistence type="predicted"/>
<dbReference type="Proteomes" id="UP001145069">
    <property type="component" value="Unassembled WGS sequence"/>
</dbReference>
<dbReference type="AlphaFoldDB" id="A0A9X3WC48"/>
<evidence type="ECO:0000313" key="5">
    <source>
        <dbReference type="Proteomes" id="UP001145069"/>
    </source>
</evidence>
<dbReference type="GO" id="GO:1902600">
    <property type="term" value="P:proton transmembrane transport"/>
    <property type="evidence" value="ECO:0007669"/>
    <property type="project" value="UniProtKB-KW"/>
</dbReference>
<keyword evidence="3" id="KW-1133">Transmembrane helix</keyword>
<evidence type="ECO:0000256" key="1">
    <source>
        <dbReference type="ARBA" id="ARBA00022781"/>
    </source>
</evidence>
<name>A0A9X3WC48_9BACI</name>
<keyword evidence="2" id="KW-0813">Transport</keyword>
<dbReference type="EMBL" id="JAMQKC010000006">
    <property type="protein sequence ID" value="MDC3417035.1"/>
    <property type="molecule type" value="Genomic_DNA"/>
</dbReference>
<feature type="transmembrane region" description="Helical" evidence="3">
    <location>
        <begin position="50"/>
        <end position="71"/>
    </location>
</feature>
<feature type="transmembrane region" description="Helical" evidence="3">
    <location>
        <begin position="6"/>
        <end position="22"/>
    </location>
</feature>
<gene>
    <name evidence="4" type="ORF">NC799_08870</name>
</gene>
<dbReference type="RefSeq" id="WP_272446098.1">
    <property type="nucleotide sequence ID" value="NZ_JAMQKC010000006.1"/>
</dbReference>
<evidence type="ECO:0000313" key="4">
    <source>
        <dbReference type="EMBL" id="MDC3417035.1"/>
    </source>
</evidence>
<keyword evidence="3" id="KW-0472">Membrane</keyword>
<reference evidence="4" key="1">
    <citation type="submission" date="2022-06" db="EMBL/GenBank/DDBJ databases">
        <title>Aquibacillus sp. a new bacterium isolated from soil saline samples.</title>
        <authorList>
            <person name="Galisteo C."/>
            <person name="De La Haba R."/>
            <person name="Sanchez-Porro C."/>
            <person name="Ventosa A."/>
        </authorList>
    </citation>
    <scope>NUCLEOTIDE SEQUENCE</scope>
    <source>
        <strain evidence="4">3ASR75-54</strain>
    </source>
</reference>
<keyword evidence="1" id="KW-0375">Hydrogen ion transport</keyword>
<feature type="transmembrane region" description="Helical" evidence="3">
    <location>
        <begin position="123"/>
        <end position="146"/>
    </location>
</feature>
<feature type="transmembrane region" description="Helical" evidence="3">
    <location>
        <begin position="83"/>
        <end position="102"/>
    </location>
</feature>
<organism evidence="4 5">
    <name type="scientific">Aquibacillus salsiterrae</name>
    <dbReference type="NCBI Taxonomy" id="2950439"/>
    <lineage>
        <taxon>Bacteria</taxon>
        <taxon>Bacillati</taxon>
        <taxon>Bacillota</taxon>
        <taxon>Bacilli</taxon>
        <taxon>Bacillales</taxon>
        <taxon>Bacillaceae</taxon>
        <taxon>Aquibacillus</taxon>
    </lineage>
</organism>
<keyword evidence="2" id="KW-0406">Ion transport</keyword>
<evidence type="ECO:0000256" key="3">
    <source>
        <dbReference type="SAM" id="Phobius"/>
    </source>
</evidence>
<dbReference type="InterPro" id="IPR038662">
    <property type="entry name" value="ATP_synth_F0_csu_sf"/>
</dbReference>
<keyword evidence="3" id="KW-0812">Transmembrane</keyword>
<dbReference type="Gene3D" id="1.20.20.10">
    <property type="entry name" value="F1F0 ATP synthase subunit C"/>
    <property type="match status" value="1"/>
</dbReference>
<accession>A0A9X3WC48</accession>